<dbReference type="SUPFAM" id="SSF55961">
    <property type="entry name" value="Bet v1-like"/>
    <property type="match status" value="1"/>
</dbReference>
<dbReference type="AlphaFoldDB" id="A0A328HGK9"/>
<dbReference type="Proteomes" id="UP000249166">
    <property type="component" value="Unassembled WGS sequence"/>
</dbReference>
<dbReference type="OrthoDB" id="9801773at2"/>
<sequence>MGMTELFDLSRSIDAHKDSMARSQEEAVGGVTSGLISLGQEVTWRAWHFGLPIRMTSRITEMQAPHYFVDEQVRGPFLRFRHVHEFSEVPAGTVMVDRIDFAAPFGLLGRVAEKLFLARYLRKLIETRNQHLTAGARAE</sequence>
<reference evidence="1 2" key="1">
    <citation type="submission" date="2018-04" db="EMBL/GenBank/DDBJ databases">
        <title>Bacteria isolated from cave deposits of Manipur.</title>
        <authorList>
            <person name="Sahoo D."/>
            <person name="Sarangthem I."/>
            <person name="Nandeibam J."/>
        </authorList>
    </citation>
    <scope>NUCLEOTIDE SEQUENCE [LARGE SCALE GENOMIC DNA]</scope>
    <source>
        <strain evidence="2">mrc11</strain>
    </source>
</reference>
<dbReference type="CDD" id="cd07820">
    <property type="entry name" value="SRPBCC_3"/>
    <property type="match status" value="1"/>
</dbReference>
<dbReference type="InterPro" id="IPR023393">
    <property type="entry name" value="START-like_dom_sf"/>
</dbReference>
<dbReference type="Gene3D" id="3.30.530.20">
    <property type="match status" value="1"/>
</dbReference>
<protein>
    <submittedName>
        <fullName evidence="1">Cyclase</fullName>
    </submittedName>
</protein>
<comment type="caution">
    <text evidence="1">The sequence shown here is derived from an EMBL/GenBank/DDBJ whole genome shotgun (WGS) entry which is preliminary data.</text>
</comment>
<organism evidence="1 2">
    <name type="scientific">Arthrobacter globiformis</name>
    <dbReference type="NCBI Taxonomy" id="1665"/>
    <lineage>
        <taxon>Bacteria</taxon>
        <taxon>Bacillati</taxon>
        <taxon>Actinomycetota</taxon>
        <taxon>Actinomycetes</taxon>
        <taxon>Micrococcales</taxon>
        <taxon>Micrococcaceae</taxon>
        <taxon>Arthrobacter</taxon>
    </lineage>
</organism>
<proteinExistence type="predicted"/>
<dbReference type="EMBL" id="QLNP01000095">
    <property type="protein sequence ID" value="RAM36410.1"/>
    <property type="molecule type" value="Genomic_DNA"/>
</dbReference>
<gene>
    <name evidence="1" type="ORF">DBZ45_15645</name>
</gene>
<accession>A0A328HGK9</accession>
<evidence type="ECO:0000313" key="1">
    <source>
        <dbReference type="EMBL" id="RAM36410.1"/>
    </source>
</evidence>
<name>A0A328HGK9_ARTGO</name>
<evidence type="ECO:0000313" key="2">
    <source>
        <dbReference type="Proteomes" id="UP000249166"/>
    </source>
</evidence>